<gene>
    <name evidence="5" type="ORF">L201_001324</name>
</gene>
<organism evidence="5 6">
    <name type="scientific">Kwoniella dendrophila CBS 6074</name>
    <dbReference type="NCBI Taxonomy" id="1295534"/>
    <lineage>
        <taxon>Eukaryota</taxon>
        <taxon>Fungi</taxon>
        <taxon>Dikarya</taxon>
        <taxon>Basidiomycota</taxon>
        <taxon>Agaricomycotina</taxon>
        <taxon>Tremellomycetes</taxon>
        <taxon>Tremellales</taxon>
        <taxon>Cryptococcaceae</taxon>
        <taxon>Kwoniella</taxon>
    </lineage>
</organism>
<feature type="compositionally biased region" description="Low complexity" evidence="1">
    <location>
        <begin position="518"/>
        <end position="540"/>
    </location>
</feature>
<dbReference type="InterPro" id="IPR033121">
    <property type="entry name" value="PEPTIDASE_A1"/>
</dbReference>
<evidence type="ECO:0000313" key="5">
    <source>
        <dbReference type="EMBL" id="WWC86447.1"/>
    </source>
</evidence>
<dbReference type="AlphaFoldDB" id="A0AAX4JM28"/>
<evidence type="ECO:0000256" key="2">
    <source>
        <dbReference type="SAM" id="Phobius"/>
    </source>
</evidence>
<feature type="chain" id="PRO_5043713464" description="Peptidase A1 domain-containing protein" evidence="3">
    <location>
        <begin position="23"/>
        <end position="849"/>
    </location>
</feature>
<dbReference type="RefSeq" id="XP_066073210.1">
    <property type="nucleotide sequence ID" value="XM_066217113.1"/>
</dbReference>
<dbReference type="GeneID" id="91091996"/>
<keyword evidence="2" id="KW-1133">Transmembrane helix</keyword>
<keyword evidence="3" id="KW-0732">Signal</keyword>
<feature type="region of interest" description="Disordered" evidence="1">
    <location>
        <begin position="505"/>
        <end position="564"/>
    </location>
</feature>
<name>A0AAX4JM28_9TREE</name>
<evidence type="ECO:0000259" key="4">
    <source>
        <dbReference type="PROSITE" id="PS51767"/>
    </source>
</evidence>
<reference evidence="5 6" key="1">
    <citation type="submission" date="2024-01" db="EMBL/GenBank/DDBJ databases">
        <title>Comparative genomics of Cryptococcus and Kwoniella reveals pathogenesis evolution and contrasting modes of karyotype evolution via chromosome fusion or intercentromeric recombination.</title>
        <authorList>
            <person name="Coelho M.A."/>
            <person name="David-Palma M."/>
            <person name="Shea T."/>
            <person name="Bowers K."/>
            <person name="McGinley-Smith S."/>
            <person name="Mohammad A.W."/>
            <person name="Gnirke A."/>
            <person name="Yurkov A.M."/>
            <person name="Nowrousian M."/>
            <person name="Sun S."/>
            <person name="Cuomo C.A."/>
            <person name="Heitman J."/>
        </authorList>
    </citation>
    <scope>NUCLEOTIDE SEQUENCE [LARGE SCALE GENOMIC DNA]</scope>
    <source>
        <strain evidence="5 6">CBS 6074</strain>
    </source>
</reference>
<feature type="compositionally biased region" description="Low complexity" evidence="1">
    <location>
        <begin position="810"/>
        <end position="823"/>
    </location>
</feature>
<dbReference type="InterPro" id="IPR021109">
    <property type="entry name" value="Peptidase_aspartic_dom_sf"/>
</dbReference>
<proteinExistence type="predicted"/>
<accession>A0AAX4JM28</accession>
<keyword evidence="6" id="KW-1185">Reference proteome</keyword>
<evidence type="ECO:0000256" key="3">
    <source>
        <dbReference type="SAM" id="SignalP"/>
    </source>
</evidence>
<feature type="region of interest" description="Disordered" evidence="1">
    <location>
        <begin position="593"/>
        <end position="640"/>
    </location>
</feature>
<dbReference type="Proteomes" id="UP001355207">
    <property type="component" value="Chromosome 1"/>
</dbReference>
<feature type="compositionally biased region" description="Pro residues" evidence="1">
    <location>
        <begin position="505"/>
        <end position="517"/>
    </location>
</feature>
<keyword evidence="2" id="KW-0812">Transmembrane</keyword>
<feature type="compositionally biased region" description="Polar residues" evidence="1">
    <location>
        <begin position="593"/>
        <end position="602"/>
    </location>
</feature>
<feature type="domain" description="Peptidase A1" evidence="4">
    <location>
        <begin position="48"/>
        <end position="390"/>
    </location>
</feature>
<feature type="compositionally biased region" description="Acidic residues" evidence="1">
    <location>
        <begin position="732"/>
        <end position="745"/>
    </location>
</feature>
<dbReference type="PROSITE" id="PS51767">
    <property type="entry name" value="PEPTIDASE_A1"/>
    <property type="match status" value="1"/>
</dbReference>
<evidence type="ECO:0000256" key="1">
    <source>
        <dbReference type="SAM" id="MobiDB-lite"/>
    </source>
</evidence>
<feature type="transmembrane region" description="Helical" evidence="2">
    <location>
        <begin position="413"/>
        <end position="434"/>
    </location>
</feature>
<dbReference type="SUPFAM" id="SSF50630">
    <property type="entry name" value="Acid proteases"/>
    <property type="match status" value="1"/>
</dbReference>
<protein>
    <recommendedName>
        <fullName evidence="4">Peptidase A1 domain-containing protein</fullName>
    </recommendedName>
</protein>
<feature type="signal peptide" evidence="3">
    <location>
        <begin position="1"/>
        <end position="22"/>
    </location>
</feature>
<dbReference type="Gene3D" id="2.40.70.10">
    <property type="entry name" value="Acid Proteases"/>
    <property type="match status" value="2"/>
</dbReference>
<feature type="region of interest" description="Disordered" evidence="1">
    <location>
        <begin position="700"/>
        <end position="849"/>
    </location>
</feature>
<keyword evidence="2" id="KW-0472">Membrane</keyword>
<sequence length="849" mass="93860">MSSLSASVLAVLLTNNLYQVKADDKTDAARIGSEYTSMPLYRSGAGTNVLSVNVGNPPTELRLTCSTNVKFFVVASADCDKCVEHSNTLDTAFSQSLTMSQQDLAYVFPFPSGSSSTVSIGGTFATDVISDERGDEATPRPIVLATTIQTNDKNAILNGVDSRLTDGTAGFWGMGVYQDKKANSMIPSMITSDNDGSTEQLDSFTVGFRINNFSTNTNDLAGEIHWGAVPAGEYEGNFNWITTNTSVGGSWGFAVERFEHGGDVIDLEHHFGTIDPGFDSIYVPTNIAERVFSKVNGAQRDNVDTTRWNVPCDAHLDLRITISGTSYAIDPTSLVRNRDRAGRTCWSSIVAWQNGSVPEQNGEIRLGTPFMSGVYTALYYSGSAQYVGLAGKPNSVNAADLYHKDEGHPNMKLAGILIGTLVGLLVFGLLLCYARNRSSFQSIWYRSIRRQQRIQMNAAVRSATLPPPMMPIVGMGPPPFIPRGPPMSMMAPPMPMTGPPMPPPHMIGGMIPPPQPPHLQQSPPHSMQPQQQHFQEQSPPGLAPPPYQPPMIATQDPQQRQPLLHDHHQQRMDVMPLTVESHQQGQGYYSPRLQETSPSKSNYLPIPVPLPFNNKRSSKSKFRNSGYQYDQPSSIGGEGGSKVHFGPTSARHMRTSSSRSIGSENHNINEFGSFNEIGRCGQEGRYTRQNDFMKEYNNLKPSNHSEKHCEQPQPALSSNARAPKSVKYNNDIPDDLTEVPNEDEILPGQNQYPHQYQSPNQIQTQEKKRYFSWYNNNNNNASNKSDYTPVLPDDNGDNESQISYKSNTRKSWWNKNNDKNGNNWKEKESMLSGNNDTFSPRVKRGLGWS</sequence>
<dbReference type="EMBL" id="CP144098">
    <property type="protein sequence ID" value="WWC86447.1"/>
    <property type="molecule type" value="Genomic_DNA"/>
</dbReference>
<feature type="compositionally biased region" description="Polar residues" evidence="1">
    <location>
        <begin position="748"/>
        <end position="764"/>
    </location>
</feature>
<evidence type="ECO:0000313" key="6">
    <source>
        <dbReference type="Proteomes" id="UP001355207"/>
    </source>
</evidence>